<keyword evidence="2" id="KW-0430">Lectin</keyword>
<sequence length="98" mass="11036">IASFNTSFDINIYRYINTTPGEGLAFIIAPDLDIPAQIYGQYLGLTNSSTDGNWTNHLIAIELDTVKQEFDPYDNHMSLNINNIKSNKAYSQVLFLMS</sequence>
<comment type="similarity">
    <text evidence="1">Belongs to the leguminous lectin family.</text>
</comment>
<gene>
    <name evidence="4" type="ORF">GIB67_002504</name>
</gene>
<dbReference type="GO" id="GO:0030246">
    <property type="term" value="F:carbohydrate binding"/>
    <property type="evidence" value="ECO:0007669"/>
    <property type="project" value="UniProtKB-KW"/>
</dbReference>
<dbReference type="OrthoDB" id="1913956at2759"/>
<dbReference type="PANTHER" id="PTHR32401">
    <property type="entry name" value="CONCANAVALIN A-LIKE LECTIN FAMILY PROTEIN"/>
    <property type="match status" value="1"/>
</dbReference>
<feature type="non-terminal residue" evidence="4">
    <location>
        <position position="1"/>
    </location>
</feature>
<evidence type="ECO:0000256" key="2">
    <source>
        <dbReference type="ARBA" id="ARBA00022734"/>
    </source>
</evidence>
<dbReference type="Proteomes" id="UP000541444">
    <property type="component" value="Unassembled WGS sequence"/>
</dbReference>
<dbReference type="AlphaFoldDB" id="A0A7J7LAV9"/>
<reference evidence="4 5" key="1">
    <citation type="journal article" date="2020" name="IScience">
        <title>Genome Sequencing of the Endangered Kingdonia uniflora (Circaeasteraceae, Ranunculales) Reveals Potential Mechanisms of Evolutionary Specialization.</title>
        <authorList>
            <person name="Sun Y."/>
            <person name="Deng T."/>
            <person name="Zhang A."/>
            <person name="Moore M.J."/>
            <person name="Landis J.B."/>
            <person name="Lin N."/>
            <person name="Zhang H."/>
            <person name="Zhang X."/>
            <person name="Huang J."/>
            <person name="Zhang X."/>
            <person name="Sun H."/>
            <person name="Wang H."/>
        </authorList>
    </citation>
    <scope>NUCLEOTIDE SEQUENCE [LARGE SCALE GENOMIC DNA]</scope>
    <source>
        <strain evidence="4">TB1705</strain>
        <tissue evidence="4">Leaf</tissue>
    </source>
</reference>
<dbReference type="Pfam" id="PF00139">
    <property type="entry name" value="Lectin_legB"/>
    <property type="match status" value="1"/>
</dbReference>
<feature type="domain" description="Legume lectin" evidence="3">
    <location>
        <begin position="2"/>
        <end position="91"/>
    </location>
</feature>
<dbReference type="InterPro" id="IPR050258">
    <property type="entry name" value="Leguminous_Lectin"/>
</dbReference>
<name>A0A7J7LAV9_9MAGN</name>
<dbReference type="SUPFAM" id="SSF49899">
    <property type="entry name" value="Concanavalin A-like lectins/glucanases"/>
    <property type="match status" value="1"/>
</dbReference>
<keyword evidence="5" id="KW-1185">Reference proteome</keyword>
<dbReference type="EMBL" id="JACGCM010002459">
    <property type="protein sequence ID" value="KAF6139699.1"/>
    <property type="molecule type" value="Genomic_DNA"/>
</dbReference>
<organism evidence="4 5">
    <name type="scientific">Kingdonia uniflora</name>
    <dbReference type="NCBI Taxonomy" id="39325"/>
    <lineage>
        <taxon>Eukaryota</taxon>
        <taxon>Viridiplantae</taxon>
        <taxon>Streptophyta</taxon>
        <taxon>Embryophyta</taxon>
        <taxon>Tracheophyta</taxon>
        <taxon>Spermatophyta</taxon>
        <taxon>Magnoliopsida</taxon>
        <taxon>Ranunculales</taxon>
        <taxon>Circaeasteraceae</taxon>
        <taxon>Kingdonia</taxon>
    </lineage>
</organism>
<evidence type="ECO:0000313" key="5">
    <source>
        <dbReference type="Proteomes" id="UP000541444"/>
    </source>
</evidence>
<accession>A0A7J7LAV9</accession>
<dbReference type="Gene3D" id="2.60.120.200">
    <property type="match status" value="1"/>
</dbReference>
<protein>
    <recommendedName>
        <fullName evidence="3">Legume lectin domain-containing protein</fullName>
    </recommendedName>
</protein>
<evidence type="ECO:0000256" key="1">
    <source>
        <dbReference type="ARBA" id="ARBA00007606"/>
    </source>
</evidence>
<dbReference type="InterPro" id="IPR001220">
    <property type="entry name" value="Legume_lectin_dom"/>
</dbReference>
<evidence type="ECO:0000259" key="3">
    <source>
        <dbReference type="Pfam" id="PF00139"/>
    </source>
</evidence>
<evidence type="ECO:0000313" key="4">
    <source>
        <dbReference type="EMBL" id="KAF6139699.1"/>
    </source>
</evidence>
<proteinExistence type="inferred from homology"/>
<dbReference type="PANTHER" id="PTHR32401:SF48">
    <property type="entry name" value="LEGUME LECTIN DOMAIN-CONTAINING PROTEIN"/>
    <property type="match status" value="1"/>
</dbReference>
<comment type="caution">
    <text evidence="4">The sequence shown here is derived from an EMBL/GenBank/DDBJ whole genome shotgun (WGS) entry which is preliminary data.</text>
</comment>
<dbReference type="InterPro" id="IPR013320">
    <property type="entry name" value="ConA-like_dom_sf"/>
</dbReference>